<feature type="domain" description="Phosphatidic acid phosphatase type 2/haloperoxidase" evidence="2">
    <location>
        <begin position="92"/>
        <end position="201"/>
    </location>
</feature>
<organism evidence="3 4">
    <name type="scientific">Neisseria cinerea</name>
    <dbReference type="NCBI Taxonomy" id="483"/>
    <lineage>
        <taxon>Bacteria</taxon>
        <taxon>Pseudomonadati</taxon>
        <taxon>Pseudomonadota</taxon>
        <taxon>Betaproteobacteria</taxon>
        <taxon>Neisseriales</taxon>
        <taxon>Neisseriaceae</taxon>
        <taxon>Neisseria</taxon>
    </lineage>
</organism>
<dbReference type="Gene3D" id="1.20.144.10">
    <property type="entry name" value="Phosphatidic acid phosphatase type 2/haloperoxidase"/>
    <property type="match status" value="1"/>
</dbReference>
<feature type="transmembrane region" description="Helical" evidence="1">
    <location>
        <begin position="159"/>
        <end position="180"/>
    </location>
</feature>
<sequence>MPISFFGKRFFRVSLLPAAVLLPIFALIARAVASDGMLPYEETLMRQVRAVTPDTFYPVALVLHYLGKTAVAVPLVTFACACLCRLGRWREAVFCALSALLPTLNMLLLKAWFARPRPQLWTHPVEEGNFSFPSGHSTFSAAVAVMLTVCFRHTPYRRAVLSAGILFALLTGFSRIYLGVHYPSDVWAGWTNGLLCALTAYCVIMPSENRKTDTL</sequence>
<protein>
    <submittedName>
        <fullName evidence="3">Phosphatase PAP2 family protein</fullName>
    </submittedName>
</protein>
<evidence type="ECO:0000313" key="3">
    <source>
        <dbReference type="EMBL" id="QPT38187.1"/>
    </source>
</evidence>
<keyword evidence="1" id="KW-1133">Transmembrane helix</keyword>
<dbReference type="EMBL" id="CP065726">
    <property type="protein sequence ID" value="QPT38187.1"/>
    <property type="molecule type" value="Genomic_DNA"/>
</dbReference>
<dbReference type="GeneID" id="84021844"/>
<evidence type="ECO:0000313" key="4">
    <source>
        <dbReference type="Proteomes" id="UP000594865"/>
    </source>
</evidence>
<dbReference type="PANTHER" id="PTHR14969">
    <property type="entry name" value="SPHINGOSINE-1-PHOSPHATE PHOSPHOHYDROLASE"/>
    <property type="match status" value="1"/>
</dbReference>
<dbReference type="PANTHER" id="PTHR14969:SF13">
    <property type="entry name" value="AT30094P"/>
    <property type="match status" value="1"/>
</dbReference>
<dbReference type="CDD" id="cd03392">
    <property type="entry name" value="PAP2_like_2"/>
    <property type="match status" value="1"/>
</dbReference>
<keyword evidence="1" id="KW-0812">Transmembrane</keyword>
<keyword evidence="4" id="KW-1185">Reference proteome</keyword>
<dbReference type="Pfam" id="PF01569">
    <property type="entry name" value="PAP2"/>
    <property type="match status" value="1"/>
</dbReference>
<dbReference type="RefSeq" id="WP_111727452.1">
    <property type="nucleotide sequence ID" value="NZ_CP065726.1"/>
</dbReference>
<dbReference type="SUPFAM" id="SSF48317">
    <property type="entry name" value="Acid phosphatase/Vanadium-dependent haloperoxidase"/>
    <property type="match status" value="1"/>
</dbReference>
<dbReference type="SMART" id="SM00014">
    <property type="entry name" value="acidPPc"/>
    <property type="match status" value="1"/>
</dbReference>
<evidence type="ECO:0000256" key="1">
    <source>
        <dbReference type="SAM" id="Phobius"/>
    </source>
</evidence>
<dbReference type="AlphaFoldDB" id="A0A7T3ESS8"/>
<dbReference type="Proteomes" id="UP000594865">
    <property type="component" value="Chromosome"/>
</dbReference>
<dbReference type="InterPro" id="IPR036938">
    <property type="entry name" value="PAP2/HPO_sf"/>
</dbReference>
<feature type="transmembrane region" description="Helical" evidence="1">
    <location>
        <begin position="92"/>
        <end position="114"/>
    </location>
</feature>
<feature type="transmembrane region" description="Helical" evidence="1">
    <location>
        <begin position="134"/>
        <end position="152"/>
    </location>
</feature>
<dbReference type="InterPro" id="IPR000326">
    <property type="entry name" value="PAP2/HPO"/>
</dbReference>
<reference evidence="3 4" key="1">
    <citation type="submission" date="2020-12" db="EMBL/GenBank/DDBJ databases">
        <title>FDA dAtabase for Regulatory Grade micrObial Sequences (FDA-ARGOS): Supporting development and validation of Infectious Disease Dx tests.</title>
        <authorList>
            <person name="Sproer C."/>
            <person name="Gronow S."/>
            <person name="Severitt S."/>
            <person name="Schroder I."/>
            <person name="Tallon L."/>
            <person name="Sadzewicz L."/>
            <person name="Zhao X."/>
            <person name="Boylan J."/>
            <person name="Ott S."/>
            <person name="Bowen H."/>
            <person name="Vavikolanu K."/>
            <person name="Mehta A."/>
            <person name="Aluvathingal J."/>
            <person name="Nadendla S."/>
            <person name="Lowell S."/>
            <person name="Myers T."/>
            <person name="Yan Y."/>
            <person name="Sichtig H."/>
        </authorList>
    </citation>
    <scope>NUCLEOTIDE SEQUENCE [LARGE SCALE GENOMIC DNA]</scope>
    <source>
        <strain evidence="3 4">FDAARGOS_871</strain>
    </source>
</reference>
<keyword evidence="1" id="KW-0472">Membrane</keyword>
<accession>A0A7T3ESS8</accession>
<feature type="transmembrane region" description="Helical" evidence="1">
    <location>
        <begin position="186"/>
        <end position="204"/>
    </location>
</feature>
<feature type="transmembrane region" description="Helical" evidence="1">
    <location>
        <begin position="57"/>
        <end position="80"/>
    </location>
</feature>
<proteinExistence type="predicted"/>
<name>A0A7T3ESS8_NEICI</name>
<gene>
    <name evidence="3" type="ORF">I6G28_00985</name>
</gene>
<evidence type="ECO:0000259" key="2">
    <source>
        <dbReference type="SMART" id="SM00014"/>
    </source>
</evidence>